<dbReference type="SUPFAM" id="SSF50494">
    <property type="entry name" value="Trypsin-like serine proteases"/>
    <property type="match status" value="1"/>
</dbReference>
<sequence>MRKYSQIVLIVFIFILFAHPVLASPQIMPLNQIKPGMKATGKTVIKGTKIEKFDVEIISILRKQVGHPLILVKTSGDLIEQTGGIASGMSGSPVYIDGKLIGAVGYGWQMANHKIGMVTPIKSMLSIFKMNQPQVNREINLTKPIRIGKRKYTKIRFATKDLEVKNKTTLVARPVTTPLLVSGLYGRAKERLAQGLKNYDVVPVNAGGLVAKQKEVTLQPGSAVAVQLVRGDINVSAIGTLTYRNKDKILAFGHPFLSKGNVNYLLSSAYIHQMIKSVKMPFKIGSPLDLKGLINQDRKAGIAGEIGKFPNVIPVRVSVTDKDLNRTRNFSFQIIKNQDLLTKLASSAVLQTIDSAIDRRGGGTSQVELKILSGSLSDELITQKNLYYSSNDIAVASLSSLLNGLHLIINNPFRKVNIAGIHLNIKVAQTSKIATIEKVKLNRFKFQPGEKIKAEITLRPYRSKAIKKKVSLKVPQDISKDELRVHVLSGREANLEQVSLNQGSSLFTSKIKGLDELVKDYEEKKQNNQLIVELRSNYASQSKPKTDKKETKLSKQKLDQVELNTDYVLNGNKTKKINIILDEDAS</sequence>
<dbReference type="RefSeq" id="WP_015328033.1">
    <property type="nucleotide sequence ID" value="NC_019978.1"/>
</dbReference>
<dbReference type="eggNOG" id="COG1044">
    <property type="taxonomic scope" value="Bacteria"/>
</dbReference>
<dbReference type="InterPro" id="IPR008763">
    <property type="entry name" value="Peptidase_S55"/>
</dbReference>
<reference evidence="3" key="1">
    <citation type="submission" date="2012-02" db="EMBL/GenBank/DDBJ databases">
        <title>The complete genome of Halobacteroides halobius DSM 5150.</title>
        <authorList>
            <person name="Lucas S."/>
            <person name="Copeland A."/>
            <person name="Lapidus A."/>
            <person name="Glavina del Rio T."/>
            <person name="Dalin E."/>
            <person name="Tice H."/>
            <person name="Bruce D."/>
            <person name="Goodwin L."/>
            <person name="Pitluck S."/>
            <person name="Peters L."/>
            <person name="Mikhailova N."/>
            <person name="Gu W."/>
            <person name="Kyrpides N."/>
            <person name="Mavromatis K."/>
            <person name="Ivanova N."/>
            <person name="Brettin T."/>
            <person name="Detter J.C."/>
            <person name="Han C."/>
            <person name="Larimer F."/>
            <person name="Land M."/>
            <person name="Hauser L."/>
            <person name="Markowitz V."/>
            <person name="Cheng J.-F."/>
            <person name="Hugenholtz P."/>
            <person name="Woyke T."/>
            <person name="Wu D."/>
            <person name="Tindall B."/>
            <person name="Pomrenke H."/>
            <person name="Brambilla E."/>
            <person name="Klenk H.-P."/>
            <person name="Eisen J.A."/>
        </authorList>
    </citation>
    <scope>NUCLEOTIDE SEQUENCE [LARGE SCALE GENOMIC DNA]</scope>
    <source>
        <strain evidence="3">ATCC 35273 / DSM 5150 / MD-1</strain>
    </source>
</reference>
<accession>L0KD88</accession>
<protein>
    <submittedName>
        <fullName evidence="2">SpoIVB peptidase S55</fullName>
    </submittedName>
</protein>
<dbReference type="OrthoDB" id="9765242at2"/>
<dbReference type="PROSITE" id="PS51494">
    <property type="entry name" value="SPOIVB"/>
    <property type="match status" value="1"/>
</dbReference>
<organism evidence="2 3">
    <name type="scientific">Halobacteroides halobius (strain ATCC 35273 / DSM 5150 / MD-1)</name>
    <dbReference type="NCBI Taxonomy" id="748449"/>
    <lineage>
        <taxon>Bacteria</taxon>
        <taxon>Bacillati</taxon>
        <taxon>Bacillota</taxon>
        <taxon>Clostridia</taxon>
        <taxon>Halanaerobiales</taxon>
        <taxon>Halobacteroidaceae</taxon>
        <taxon>Halobacteroides</taxon>
    </lineage>
</organism>
<feature type="domain" description="Peptidase S55" evidence="1">
    <location>
        <begin position="1"/>
        <end position="140"/>
    </location>
</feature>
<dbReference type="STRING" id="748449.Halha_2445"/>
<dbReference type="EMBL" id="CP003359">
    <property type="protein sequence ID" value="AGB42319.1"/>
    <property type="molecule type" value="Genomic_DNA"/>
</dbReference>
<dbReference type="Proteomes" id="UP000010880">
    <property type="component" value="Chromosome"/>
</dbReference>
<dbReference type="AlphaFoldDB" id="L0KD88"/>
<dbReference type="InterPro" id="IPR009003">
    <property type="entry name" value="Peptidase_S1_PA"/>
</dbReference>
<dbReference type="Pfam" id="PF05580">
    <property type="entry name" value="Peptidase_S55"/>
    <property type="match status" value="1"/>
</dbReference>
<dbReference type="HOGENOM" id="CLU_023510_0_0_9"/>
<evidence type="ECO:0000313" key="2">
    <source>
        <dbReference type="EMBL" id="AGB42319.1"/>
    </source>
</evidence>
<gene>
    <name evidence="2" type="ordered locus">Halha_2445</name>
</gene>
<evidence type="ECO:0000313" key="3">
    <source>
        <dbReference type="Proteomes" id="UP000010880"/>
    </source>
</evidence>
<evidence type="ECO:0000259" key="1">
    <source>
        <dbReference type="PROSITE" id="PS51494"/>
    </source>
</evidence>
<dbReference type="KEGG" id="hhl:Halha_2445"/>
<proteinExistence type="predicted"/>
<name>L0KD88_HALHC</name>
<keyword evidence="3" id="KW-1185">Reference proteome</keyword>